<dbReference type="CDD" id="cd00350">
    <property type="entry name" value="rubredoxin_like"/>
    <property type="match status" value="1"/>
</dbReference>
<organism evidence="1 2">
    <name type="scientific">Haloferax namakaokahaiae</name>
    <dbReference type="NCBI Taxonomy" id="1748331"/>
    <lineage>
        <taxon>Archaea</taxon>
        <taxon>Methanobacteriati</taxon>
        <taxon>Methanobacteriota</taxon>
        <taxon>Stenosarchaea group</taxon>
        <taxon>Halobacteria</taxon>
        <taxon>Halobacteriales</taxon>
        <taxon>Haloferacaceae</taxon>
        <taxon>Haloferax</taxon>
    </lineage>
</organism>
<evidence type="ECO:0000313" key="1">
    <source>
        <dbReference type="EMBL" id="MFC7203468.1"/>
    </source>
</evidence>
<comment type="caution">
    <text evidence="1">The sequence shown here is derived from an EMBL/GenBank/DDBJ whole genome shotgun (WGS) entry which is preliminary data.</text>
</comment>
<dbReference type="Pfam" id="PF13646">
    <property type="entry name" value="HEAT_2"/>
    <property type="match status" value="1"/>
</dbReference>
<dbReference type="InterPro" id="IPR016024">
    <property type="entry name" value="ARM-type_fold"/>
</dbReference>
<evidence type="ECO:0000313" key="2">
    <source>
        <dbReference type="Proteomes" id="UP001596481"/>
    </source>
</evidence>
<accession>A0ABD5ZF04</accession>
<protein>
    <submittedName>
        <fullName evidence="1">HEAT repeat domain-containing protein</fullName>
    </submittedName>
</protein>
<dbReference type="InterPro" id="IPR011989">
    <property type="entry name" value="ARM-like"/>
</dbReference>
<dbReference type="RefSeq" id="WP_390222810.1">
    <property type="nucleotide sequence ID" value="NZ_JBHTAA010000005.1"/>
</dbReference>
<gene>
    <name evidence="1" type="ORF">ACFQJC_08085</name>
</gene>
<name>A0ABD5ZF04_9EURY</name>
<dbReference type="SUPFAM" id="SSF48371">
    <property type="entry name" value="ARM repeat"/>
    <property type="match status" value="1"/>
</dbReference>
<keyword evidence="2" id="KW-1185">Reference proteome</keyword>
<dbReference type="EMBL" id="JBHTAA010000005">
    <property type="protein sequence ID" value="MFC7203468.1"/>
    <property type="molecule type" value="Genomic_DNA"/>
</dbReference>
<sequence>MDDSGDPPTIAHLTDLVEKGAHEAASSYLKRYEAAEPAERKRAVQAIRTLADERPTSVSPILPALAPFLTDDERATRLSTTKLFVTVAADDPESVVAHVEPLADRLADEDEFYYVRARSAEALGYVALEDPDAVASPDVLADLRVGLSFDEPEVKVKLAKALEYVAVGNPRRLRHHVSRLADHLDDEDVLVRYHLCTAVAAVGCAYPDTLTAIRDELRERLADENEFVAARAAETLGILRRADESQSPPGEALEPLADSEDSFVRARVRFASAPAEARETDTTPDEVGTIGGIRNTTETVAEKISSPVGDEECPLCGIVLPADGPPMCPRCGAPY</sequence>
<proteinExistence type="predicted"/>
<dbReference type="Gene3D" id="1.25.10.10">
    <property type="entry name" value="Leucine-rich Repeat Variant"/>
    <property type="match status" value="2"/>
</dbReference>
<reference evidence="1 2" key="1">
    <citation type="journal article" date="2019" name="Int. J. Syst. Evol. Microbiol.">
        <title>The Global Catalogue of Microorganisms (GCM) 10K type strain sequencing project: providing services to taxonomists for standard genome sequencing and annotation.</title>
        <authorList>
            <consortium name="The Broad Institute Genomics Platform"/>
            <consortium name="The Broad Institute Genome Sequencing Center for Infectious Disease"/>
            <person name="Wu L."/>
            <person name="Ma J."/>
        </authorList>
    </citation>
    <scope>NUCLEOTIDE SEQUENCE [LARGE SCALE GENOMIC DNA]</scope>
    <source>
        <strain evidence="1 2">DSM 29988</strain>
    </source>
</reference>
<dbReference type="AlphaFoldDB" id="A0ABD5ZF04"/>
<dbReference type="Proteomes" id="UP001596481">
    <property type="component" value="Unassembled WGS sequence"/>
</dbReference>